<dbReference type="Gene3D" id="1.10.1660.10">
    <property type="match status" value="1"/>
</dbReference>
<protein>
    <submittedName>
        <fullName evidence="1">MerR family transcriptional regulator</fullName>
    </submittedName>
</protein>
<sequence length="161" mass="18375">MQHFTRRETVILTRTSTARLTYLAKTGVVVPIADASDAAPGVYYTWEQILELRAIRHLRRQVSLQMIRKVLAFFEGSGCGALHDKHLVIEDGAIHWVQTRDNLAPQVVQVAARADRHVGQLKLMTLPSLMDFADEVWETARSSKVIDFDSFRRRVVPLRPR</sequence>
<dbReference type="Pfam" id="PF13411">
    <property type="entry name" value="MerR_1"/>
    <property type="match status" value="1"/>
</dbReference>
<dbReference type="AlphaFoldDB" id="A0A0C1Y613"/>
<comment type="caution">
    <text evidence="1">The sequence shown here is derived from an EMBL/GenBank/DDBJ whole genome shotgun (WGS) entry which is preliminary data.</text>
</comment>
<dbReference type="GO" id="GO:0003677">
    <property type="term" value="F:DNA binding"/>
    <property type="evidence" value="ECO:0007669"/>
    <property type="project" value="InterPro"/>
</dbReference>
<proteinExistence type="predicted"/>
<dbReference type="EMBL" id="JTHE02000003">
    <property type="protein sequence ID" value="NEV67726.1"/>
    <property type="molecule type" value="Genomic_DNA"/>
</dbReference>
<accession>A0A0C1Y613</accession>
<name>A0A0C1Y613_9CYAN</name>
<evidence type="ECO:0000313" key="1">
    <source>
        <dbReference type="EMBL" id="NEV67726.1"/>
    </source>
</evidence>
<gene>
    <name evidence="1" type="ORF">QQ91_011415</name>
</gene>
<reference evidence="1" key="1">
    <citation type="submission" date="2014-11" db="EMBL/GenBank/DDBJ databases">
        <authorList>
            <person name="Malar M.C."/>
            <person name="Sen D."/>
            <person name="Tripathy S."/>
        </authorList>
    </citation>
    <scope>NUCLEOTIDE SEQUENCE</scope>
    <source>
        <strain evidence="1">BDU141951</strain>
    </source>
</reference>
<reference evidence="1" key="2">
    <citation type="journal article" date="2015" name="Genome Announc.">
        <title>Draft Genome Sequence of Filamentous Marine Cyanobacterium Lyngbya confervoides Strain BDU141951.</title>
        <authorList>
            <person name="Chandrababunaidu M.M."/>
            <person name="Sen D."/>
            <person name="Tripathy S."/>
        </authorList>
    </citation>
    <scope>NUCLEOTIDE SEQUENCE</scope>
    <source>
        <strain evidence="1">BDU141951</strain>
    </source>
</reference>
<dbReference type="GO" id="GO:0006355">
    <property type="term" value="P:regulation of DNA-templated transcription"/>
    <property type="evidence" value="ECO:0007669"/>
    <property type="project" value="InterPro"/>
</dbReference>
<organism evidence="1">
    <name type="scientific">Lyngbya confervoides BDU141951</name>
    <dbReference type="NCBI Taxonomy" id="1574623"/>
    <lineage>
        <taxon>Bacteria</taxon>
        <taxon>Bacillati</taxon>
        <taxon>Cyanobacteriota</taxon>
        <taxon>Cyanophyceae</taxon>
        <taxon>Oscillatoriophycideae</taxon>
        <taxon>Oscillatoriales</taxon>
        <taxon>Microcoleaceae</taxon>
        <taxon>Lyngbya</taxon>
    </lineage>
</organism>
<reference evidence="1" key="3">
    <citation type="submission" date="2020-02" db="EMBL/GenBank/DDBJ databases">
        <authorList>
            <person name="Sarangi A.N."/>
            <person name="Ghosh S."/>
            <person name="Mukherjee M."/>
            <person name="Tripathy S."/>
        </authorList>
    </citation>
    <scope>NUCLEOTIDE SEQUENCE</scope>
    <source>
        <strain evidence="1">BDU141951</strain>
    </source>
</reference>
<dbReference type="InterPro" id="IPR000551">
    <property type="entry name" value="MerR-type_HTH_dom"/>
</dbReference>